<feature type="compositionally biased region" description="Basic and acidic residues" evidence="14">
    <location>
        <begin position="616"/>
        <end position="625"/>
    </location>
</feature>
<feature type="compositionally biased region" description="Acidic residues" evidence="14">
    <location>
        <begin position="751"/>
        <end position="767"/>
    </location>
</feature>
<evidence type="ECO:0000256" key="4">
    <source>
        <dbReference type="ARBA" id="ARBA00022669"/>
    </source>
</evidence>
<evidence type="ECO:0000256" key="6">
    <source>
        <dbReference type="ARBA" id="ARBA00022801"/>
    </source>
</evidence>
<sequence length="2680" mass="298759">MVADLDRRREFVKNTVKFLRKNHFDGLDLDWEYPAFRDGGKPRDKDNYANLVQELREEFEREASKTGRPRLLLTMAMPAGVEYIDKGYDVPRLNEHLDFINLLSYDYHSSYEPAVDHHSPLYSLEEDNEYNYDAELTIDYTVKYLLKKGAAPEKIILGIPTYGRSYTLFNEDATDLGSPADGPGVEGEATREKGYLAYYEICEGLAQSDEWEVIQPNPKAMGPYAYKGDQWVGYDDENIVKLKAKYVNEKNLGGIMFWTIDNDDFRGKCHDRPYPLIEAAKEALLADSSNTVQRSKTTIDTRKKHRVPGVQSDTAGRKSSRRGSGKSTTTAAPPPRTRVFSPRPSYRTFSRPKASEEEKEEQRSVDRRSYDSTSSVDEEENSESGNAVRAASKNGRPGSKSKRRPSKDRSQSSLNRNRTKQIGNNESSEGSLSNRLTTPEPPTTPDPGTDFKCEDEGFFPHPRDCKKYFWCLESGPGGLGVIAHQFTCPSGLVFNKAADSCDYPRNVICPKSKTSQSAASTTRAPIVAATSRTTYLYSTTRRPPSTEKPDTEEEEYEYYDDEDDEQTEEEEAKEKEEKEQRSTTPKALLYKTISRSRPSTSTTTTEAPSTGAWSLERNEPDKISDIEEDEEDPKVIKELIMLIKKAGGIEQLEKQLLLQDKNPESESGTRSGNENATPATISRSLYERVLNRQAGKITSRQSTNTNRANGPGSAQFEGLDELPEVKGLRRSQKPQYVTIERTKSPTKESPTEDEQNDEEEHLDEDNTDVASSEEQTISNPFVVDSASQRATPSYVSIRRARPSSRNENDVEEKVKDTEGDAPVPSQRQRPGSVFPKSSESSSSESIGGQESRSPASEQNPQTTKPRYVSVQRFRSTTPYSTEVALASQEPITTEPIVSRIEEEEEEEEGEVQKSRNDQNVTTTTSTTIATSLVTNIVSSTPNDIVIDSETEKSIPATTPGASSTTAAESTVKLVEDSATEILLTTVPASLPATLSVPSARIGTASVSQPRPFGFNRRNRPSAESTTTPLPPSTDQGRPKVSISSRNQTRSTSLAGSRDRPRPITERSRNRGTNRYTPPTFRVRSEVSTDAAISRERLRTTEPTVGTTPNATKRRFRRPSSKTIKESRNVANELEDSPIVRIVQAQPGSRRSLSLRSRNTIKVDETDSDRITNVKVFRKPATANRDQARAKTRYTRKKNNVEIGESEAVEEKTSSTSASKDIETVTTSKRPTIVDSSVDGSLVDGSSVGTTIPSTEVRETTRTTNGSEIETSTQVEAVRSTELAVENEVIPVTDDRLDVGQGLTTIATTTDDVKLEDFDPTVVKIMFPADNNEAVQNGEESTNVVVPRRRKVLLRRRLVMSQGEEEEEEEENKSIPRRRKVIKRVRPAQTTASTVEDQILLGSRSTTPAEDPTSTIAVETLDVSTTETIDDFTGVTLETSTPETALADNAGFSDIDVATMASTIVDNVTTVVMESSTDTAGATESTMADKFLINLTKANDVSDEVATTVPTAITPSIHVDSRLSSPRLEVYNRTYYFDSRYVRKKFVRRRPVVSPSSNNVTDGRYSNLETSTSAPVINTKNDLAGLSKRRKTLLVRRRPVSFTTENARTTGFIEKEENKFDDEEETTPRDVESASSRIDETSSIERESEAFWSRYVAPSVERSSSTLDEKGATLQRNEEARQSLFLNNNRSPEIRSRYRATDPPRESLHSFDSLPEESEEPSDPKSRYQNFRQPRTRYRYRSVMRNREEETEESVEDVTQSPSFDSSAHLRPLRLYGRRPVPSTEPPITETLIPAKRFDYVADAHRRQQQSLRTTTPRSIHDHSTVVWSSLNEQRANNEIRNIVEGDYATTTQPTAQPLVTRLVTSVEESATTERQKILIKTKYSSLTSTTKIPLTTTSSISDQSLAALSVPSDKSRRNEEQSANEIRQEQVERSTLPIEGEFLYQPLFTTESHESSTIEIESVASSETNRLPTLKELIGYRTNEHTFGGPSPVILNLLPPAVTNDEISSREYDANRIAEETATFDDASWVLNDDRNNEETNYGKLPNDLDISVDDIDAYYEGDASLPSKKRIDRRDSSTTISLKPTTMRGIPLIDLLQNQVPRGFYVTRGEKTENDSTLPVESRENVSFKVADKIERADAIVTSRGCDDVEENSECSTLTPRDLTVKNSKIEDEAERKVTVARESDTDAFTEIPSSDENATASILMSESPVIFSSPSESVVSATLPTENTDSALTSTVTEVTQSDDLTTKTSMLEPVTEAELYLGNETNATQDLQDSYSTEETTDENGKNLTKDDEGSKLVPATTLPSARRSKPNRRRHKIEFNPSYEFGRKSQARGQDRYLNNDRKDSRTQLSRRRVTSYSYRGRHRRPSSVVTSTVASDVEGETGATTGPLNGTRANDLAVDRNYGENANEKETKTNLTGGVEERLRREGNLGRTESEVNSSKNTIASRTSGNLPSARLRKPPTVNLTTLQTTNTFANHRETYSTDDAVDERTETSKPEKEIDQSSKAQEIAMTLADPPSSQTSTLATGRPSFRNALRRKISTTVAPRTDATTNRAVPRFTPTLRDRQKSRTRDNTLQNVTTRPRRPPVIDYDYYEDEEEPVIGKSTFNGKLFLTSKGTFRCLDQGNFPHPYSCKKFITCAKMVNGLVIGAEYTCPDKLSYDPVGGICNWSAGLGCKE</sequence>
<feature type="compositionally biased region" description="Basic and acidic residues" evidence="14">
    <location>
        <begin position="353"/>
        <end position="370"/>
    </location>
</feature>
<feature type="compositionally biased region" description="Basic and acidic residues" evidence="14">
    <location>
        <begin position="1691"/>
        <end position="1708"/>
    </location>
</feature>
<dbReference type="Gene3D" id="3.20.20.80">
    <property type="entry name" value="Glycosidases"/>
    <property type="match status" value="1"/>
</dbReference>
<feature type="compositionally biased region" description="Polar residues" evidence="14">
    <location>
        <begin position="1100"/>
        <end position="1110"/>
    </location>
</feature>
<comment type="similarity">
    <text evidence="2">Belongs to the glycosyl hydrolase 18 family. Chitinase class II subfamily.</text>
</comment>
<evidence type="ECO:0000256" key="1">
    <source>
        <dbReference type="ARBA" id="ARBA00000822"/>
    </source>
</evidence>
<feature type="compositionally biased region" description="Basic and acidic residues" evidence="14">
    <location>
        <begin position="1666"/>
        <end position="1680"/>
    </location>
</feature>
<dbReference type="EC" id="3.2.1.14" evidence="3"/>
<feature type="compositionally biased region" description="Basic and acidic residues" evidence="14">
    <location>
        <begin position="2492"/>
        <end position="2506"/>
    </location>
</feature>
<dbReference type="InterPro" id="IPR050314">
    <property type="entry name" value="Glycosyl_Hydrlase_18"/>
</dbReference>
<dbReference type="SMART" id="SM00494">
    <property type="entry name" value="ChtBD2"/>
    <property type="match status" value="2"/>
</dbReference>
<keyword evidence="4" id="KW-0147">Chitin-binding</keyword>
<feature type="compositionally biased region" description="Polar residues" evidence="14">
    <location>
        <begin position="854"/>
        <end position="864"/>
    </location>
</feature>
<keyword evidence="10 12" id="KW-0326">Glycosidase</keyword>
<keyword evidence="7" id="KW-0146">Chitin degradation</keyword>
<reference evidence="17" key="1">
    <citation type="submission" date="2021-10" db="EMBL/GenBank/DDBJ databases">
        <title>Melipona bicolor Genome sequencing and assembly.</title>
        <authorList>
            <person name="Araujo N.S."/>
            <person name="Arias M.C."/>
        </authorList>
    </citation>
    <scope>NUCLEOTIDE SEQUENCE</scope>
    <source>
        <strain evidence="17">USP_2M_L1-L4_2017</strain>
        <tissue evidence="17">Whole body</tissue>
    </source>
</reference>
<dbReference type="PROSITE" id="PS01095">
    <property type="entry name" value="GH18_1"/>
    <property type="match status" value="1"/>
</dbReference>
<evidence type="ECO:0000256" key="11">
    <source>
        <dbReference type="ARBA" id="ARBA00023326"/>
    </source>
</evidence>
<gene>
    <name evidence="17" type="ORF">K0M31_006062</name>
</gene>
<dbReference type="InterPro" id="IPR017853">
    <property type="entry name" value="GH"/>
</dbReference>
<dbReference type="InterPro" id="IPR029070">
    <property type="entry name" value="Chitinase_insertion_sf"/>
</dbReference>
<keyword evidence="9" id="KW-0119">Carbohydrate metabolism</keyword>
<dbReference type="InterPro" id="IPR002557">
    <property type="entry name" value="Chitin-bd_dom"/>
</dbReference>
<dbReference type="SUPFAM" id="SSF54556">
    <property type="entry name" value="Chitinase insertion domain"/>
    <property type="match status" value="1"/>
</dbReference>
<dbReference type="PROSITE" id="PS51910">
    <property type="entry name" value="GH18_2"/>
    <property type="match status" value="1"/>
</dbReference>
<protein>
    <recommendedName>
        <fullName evidence="3">chitinase</fullName>
        <ecNumber evidence="3">3.2.1.14</ecNumber>
    </recommendedName>
</protein>
<feature type="compositionally biased region" description="Polar residues" evidence="14">
    <location>
        <begin position="665"/>
        <end position="683"/>
    </location>
</feature>
<feature type="compositionally biased region" description="Low complexity" evidence="14">
    <location>
        <begin position="592"/>
        <end position="610"/>
    </location>
</feature>
<feature type="compositionally biased region" description="Low complexity" evidence="14">
    <location>
        <begin position="423"/>
        <end position="438"/>
    </location>
</feature>
<keyword evidence="5" id="KW-0732">Signal</keyword>
<dbReference type="InterPro" id="IPR036508">
    <property type="entry name" value="Chitin-bd_dom_sf"/>
</dbReference>
<dbReference type="SUPFAM" id="SSF57625">
    <property type="entry name" value="Invertebrate chitin-binding proteins"/>
    <property type="match status" value="2"/>
</dbReference>
<organism evidence="17 18">
    <name type="scientific">Melipona bicolor</name>
    <dbReference type="NCBI Taxonomy" id="60889"/>
    <lineage>
        <taxon>Eukaryota</taxon>
        <taxon>Metazoa</taxon>
        <taxon>Ecdysozoa</taxon>
        <taxon>Arthropoda</taxon>
        <taxon>Hexapoda</taxon>
        <taxon>Insecta</taxon>
        <taxon>Pterygota</taxon>
        <taxon>Neoptera</taxon>
        <taxon>Endopterygota</taxon>
        <taxon>Hymenoptera</taxon>
        <taxon>Apocrita</taxon>
        <taxon>Aculeata</taxon>
        <taxon>Apoidea</taxon>
        <taxon>Anthophila</taxon>
        <taxon>Apidae</taxon>
        <taxon>Melipona</taxon>
    </lineage>
</organism>
<feature type="region of interest" description="Disordered" evidence="14">
    <location>
        <begin position="2482"/>
        <end position="2508"/>
    </location>
</feature>
<feature type="compositionally biased region" description="Polar residues" evidence="14">
    <location>
        <begin position="2387"/>
        <end position="2397"/>
    </location>
</feature>
<dbReference type="Pfam" id="PF01607">
    <property type="entry name" value="CBM_14"/>
    <property type="match status" value="2"/>
</dbReference>
<feature type="region of interest" description="Disordered" evidence="14">
    <location>
        <begin position="2427"/>
        <end position="2463"/>
    </location>
</feature>
<feature type="compositionally biased region" description="Basic and acidic residues" evidence="14">
    <location>
        <begin position="1082"/>
        <end position="1099"/>
    </location>
</feature>
<feature type="region of interest" description="Disordered" evidence="14">
    <location>
        <begin position="1004"/>
        <end position="1129"/>
    </location>
</feature>
<dbReference type="GO" id="GO:0006032">
    <property type="term" value="P:chitin catabolic process"/>
    <property type="evidence" value="ECO:0007669"/>
    <property type="project" value="UniProtKB-KW"/>
</dbReference>
<dbReference type="FunFam" id="2.170.140.10:FF:000005">
    <property type="entry name" value="Acidic mammalian chitinase"/>
    <property type="match status" value="1"/>
</dbReference>
<dbReference type="GO" id="GO:0000272">
    <property type="term" value="P:polysaccharide catabolic process"/>
    <property type="evidence" value="ECO:0007669"/>
    <property type="project" value="UniProtKB-KW"/>
</dbReference>
<feature type="compositionally biased region" description="Basic residues" evidence="14">
    <location>
        <begin position="2310"/>
        <end position="2320"/>
    </location>
</feature>
<feature type="compositionally biased region" description="Polar residues" evidence="14">
    <location>
        <begin position="1021"/>
        <end position="1054"/>
    </location>
</feature>
<evidence type="ECO:0000256" key="8">
    <source>
        <dbReference type="ARBA" id="ARBA00023157"/>
    </source>
</evidence>
<evidence type="ECO:0000256" key="2">
    <source>
        <dbReference type="ARBA" id="ARBA00009121"/>
    </source>
</evidence>
<accession>A0AA40FSS2</accession>
<feature type="compositionally biased region" description="Polar residues" evidence="14">
    <location>
        <begin position="1213"/>
        <end position="1223"/>
    </location>
</feature>
<dbReference type="InterPro" id="IPR001579">
    <property type="entry name" value="Glyco_hydro_18_chit_AS"/>
</dbReference>
<dbReference type="PANTHER" id="PTHR11177:SF399">
    <property type="entry name" value="CHITINASE 6, ISOFORM C"/>
    <property type="match status" value="1"/>
</dbReference>
<feature type="compositionally biased region" description="Basic and acidic residues" evidence="14">
    <location>
        <begin position="2286"/>
        <end position="2298"/>
    </location>
</feature>
<dbReference type="Gene3D" id="3.10.50.10">
    <property type="match status" value="1"/>
</dbReference>
<dbReference type="PANTHER" id="PTHR11177">
    <property type="entry name" value="CHITINASE"/>
    <property type="match status" value="1"/>
</dbReference>
<evidence type="ECO:0000259" key="15">
    <source>
        <dbReference type="PROSITE" id="PS50940"/>
    </source>
</evidence>
<evidence type="ECO:0000256" key="5">
    <source>
        <dbReference type="ARBA" id="ARBA00022729"/>
    </source>
</evidence>
<dbReference type="InterPro" id="IPR011583">
    <property type="entry name" value="Chitinase_II/V-like_cat"/>
</dbReference>
<keyword evidence="13" id="KW-0175">Coiled coil</keyword>
<dbReference type="SUPFAM" id="SSF51445">
    <property type="entry name" value="(Trans)glycosidases"/>
    <property type="match status" value="1"/>
</dbReference>
<evidence type="ECO:0000256" key="10">
    <source>
        <dbReference type="ARBA" id="ARBA00023295"/>
    </source>
</evidence>
<evidence type="ECO:0000313" key="18">
    <source>
        <dbReference type="Proteomes" id="UP001177670"/>
    </source>
</evidence>
<feature type="region of interest" description="Disordered" evidence="14">
    <location>
        <begin position="1907"/>
        <end position="1934"/>
    </location>
</feature>
<keyword evidence="11" id="KW-0624">Polysaccharide degradation</keyword>
<feature type="domain" description="Chitin-binding type-2" evidence="15">
    <location>
        <begin position="450"/>
        <end position="511"/>
    </location>
</feature>
<dbReference type="FunFam" id="3.10.50.10:FF:000004">
    <property type="entry name" value="Chitinase 5"/>
    <property type="match status" value="1"/>
</dbReference>
<evidence type="ECO:0000259" key="16">
    <source>
        <dbReference type="PROSITE" id="PS51910"/>
    </source>
</evidence>
<evidence type="ECO:0000313" key="17">
    <source>
        <dbReference type="EMBL" id="KAK1124694.1"/>
    </source>
</evidence>
<feature type="compositionally biased region" description="Acidic residues" evidence="14">
    <location>
        <begin position="550"/>
        <end position="571"/>
    </location>
</feature>
<feature type="region of interest" description="Disordered" evidence="14">
    <location>
        <begin position="2264"/>
        <end position="2398"/>
    </location>
</feature>
<comment type="catalytic activity">
    <reaction evidence="1">
        <text>Random endo-hydrolysis of N-acetyl-beta-D-glucosaminide (1-&gt;4)-beta-linkages in chitin and chitodextrins.</text>
        <dbReference type="EC" id="3.2.1.14"/>
    </reaction>
</comment>
<feature type="compositionally biased region" description="Basic and acidic residues" evidence="14">
    <location>
        <begin position="804"/>
        <end position="818"/>
    </location>
</feature>
<dbReference type="EMBL" id="JAHYIQ010000017">
    <property type="protein sequence ID" value="KAK1124694.1"/>
    <property type="molecule type" value="Genomic_DNA"/>
</dbReference>
<evidence type="ECO:0000256" key="9">
    <source>
        <dbReference type="ARBA" id="ARBA00023277"/>
    </source>
</evidence>
<feature type="domain" description="Chitin-binding type-2" evidence="15">
    <location>
        <begin position="2621"/>
        <end position="2680"/>
    </location>
</feature>
<feature type="compositionally biased region" description="Polar residues" evidence="14">
    <location>
        <begin position="696"/>
        <end position="708"/>
    </location>
</feature>
<feature type="compositionally biased region" description="Basic residues" evidence="14">
    <location>
        <begin position="2353"/>
        <end position="2370"/>
    </location>
</feature>
<feature type="region of interest" description="Disordered" evidence="14">
    <location>
        <begin position="288"/>
        <end position="453"/>
    </location>
</feature>
<feature type="compositionally biased region" description="Basic and acidic residues" evidence="14">
    <location>
        <begin position="2427"/>
        <end position="2439"/>
    </location>
</feature>
<name>A0AA40FSS2_9HYME</name>
<proteinExistence type="inferred from homology"/>
<keyword evidence="18" id="KW-1185">Reference proteome</keyword>
<feature type="coiled-coil region" evidence="13">
    <location>
        <begin position="2"/>
        <end position="65"/>
    </location>
</feature>
<dbReference type="GO" id="GO:0008061">
    <property type="term" value="F:chitin binding"/>
    <property type="evidence" value="ECO:0007669"/>
    <property type="project" value="UniProtKB-KW"/>
</dbReference>
<feature type="compositionally biased region" description="Polar residues" evidence="14">
    <location>
        <begin position="2440"/>
        <end position="2456"/>
    </location>
</feature>
<dbReference type="Gene3D" id="2.170.140.10">
    <property type="entry name" value="Chitin binding domain"/>
    <property type="match status" value="2"/>
</dbReference>
<feature type="region of interest" description="Disordered" evidence="14">
    <location>
        <begin position="656"/>
        <end position="923"/>
    </location>
</feature>
<keyword evidence="8" id="KW-1015">Disulfide bond</keyword>
<dbReference type="GO" id="GO:0005576">
    <property type="term" value="C:extracellular region"/>
    <property type="evidence" value="ECO:0007669"/>
    <property type="project" value="InterPro"/>
</dbReference>
<feature type="compositionally biased region" description="Polar residues" evidence="14">
    <location>
        <begin position="2266"/>
        <end position="2281"/>
    </location>
</feature>
<evidence type="ECO:0000256" key="7">
    <source>
        <dbReference type="ARBA" id="ARBA00023024"/>
    </source>
</evidence>
<dbReference type="InterPro" id="IPR001223">
    <property type="entry name" value="Glyco_hydro18_cat"/>
</dbReference>
<feature type="compositionally biased region" description="Polar residues" evidence="14">
    <location>
        <begin position="288"/>
        <end position="298"/>
    </location>
</feature>
<dbReference type="PROSITE" id="PS50940">
    <property type="entry name" value="CHIT_BIND_II"/>
    <property type="match status" value="2"/>
</dbReference>
<feature type="compositionally biased region" description="Basic and acidic residues" evidence="14">
    <location>
        <begin position="572"/>
        <end position="581"/>
    </location>
</feature>
<feature type="region of interest" description="Disordered" evidence="14">
    <location>
        <begin position="535"/>
        <end position="634"/>
    </location>
</feature>
<evidence type="ECO:0000256" key="12">
    <source>
        <dbReference type="RuleBase" id="RU000489"/>
    </source>
</evidence>
<feature type="compositionally biased region" description="Basic and acidic residues" evidence="14">
    <location>
        <begin position="1056"/>
        <end position="1068"/>
    </location>
</feature>
<feature type="compositionally biased region" description="Basic and acidic residues" evidence="14">
    <location>
        <begin position="1625"/>
        <end position="1642"/>
    </location>
</feature>
<comment type="caution">
    <text evidence="17">The sequence shown here is derived from an EMBL/GenBank/DDBJ whole genome shotgun (WGS) entry which is preliminary data.</text>
</comment>
<evidence type="ECO:0000256" key="13">
    <source>
        <dbReference type="SAM" id="Coils"/>
    </source>
</evidence>
<dbReference type="SMART" id="SM00636">
    <property type="entry name" value="Glyco_18"/>
    <property type="match status" value="1"/>
</dbReference>
<feature type="compositionally biased region" description="Low complexity" evidence="14">
    <location>
        <begin position="831"/>
        <end position="853"/>
    </location>
</feature>
<feature type="region of interest" description="Disordered" evidence="14">
    <location>
        <begin position="1605"/>
        <end position="1642"/>
    </location>
</feature>
<feature type="compositionally biased region" description="Basic residues" evidence="14">
    <location>
        <begin position="1733"/>
        <end position="1743"/>
    </location>
</feature>
<evidence type="ECO:0000256" key="14">
    <source>
        <dbReference type="SAM" id="MobiDB-lite"/>
    </source>
</evidence>
<feature type="compositionally biased region" description="Basic and acidic residues" evidence="14">
    <location>
        <begin position="740"/>
        <end position="750"/>
    </location>
</feature>
<keyword evidence="6 12" id="KW-0378">Hydrolase</keyword>
<feature type="compositionally biased region" description="Low complexity" evidence="14">
    <location>
        <begin position="2371"/>
        <end position="2381"/>
    </location>
</feature>
<evidence type="ECO:0000256" key="3">
    <source>
        <dbReference type="ARBA" id="ARBA00012729"/>
    </source>
</evidence>
<dbReference type="Proteomes" id="UP001177670">
    <property type="component" value="Unassembled WGS sequence"/>
</dbReference>
<feature type="compositionally biased region" description="Basic and acidic residues" evidence="14">
    <location>
        <begin position="2337"/>
        <end position="2350"/>
    </location>
</feature>
<feature type="region of interest" description="Disordered" evidence="14">
    <location>
        <begin position="1661"/>
        <end position="1770"/>
    </location>
</feature>
<dbReference type="GO" id="GO:0008843">
    <property type="term" value="F:endochitinase activity"/>
    <property type="evidence" value="ECO:0007669"/>
    <property type="project" value="UniProtKB-EC"/>
</dbReference>
<feature type="region of interest" description="Disordered" evidence="14">
    <location>
        <begin position="1203"/>
        <end position="1223"/>
    </location>
</feature>
<feature type="compositionally biased region" description="Basic and acidic residues" evidence="14">
    <location>
        <begin position="1913"/>
        <end position="1932"/>
    </location>
</feature>
<feature type="compositionally biased region" description="Polar residues" evidence="14">
    <location>
        <begin position="768"/>
        <end position="794"/>
    </location>
</feature>
<dbReference type="Pfam" id="PF00704">
    <property type="entry name" value="Glyco_hydro_18"/>
    <property type="match status" value="1"/>
</dbReference>
<feature type="domain" description="GH18" evidence="16">
    <location>
        <begin position="1"/>
        <end position="287"/>
    </location>
</feature>